<accession>A0A5J9T3I5</accession>
<dbReference type="EMBL" id="RWGY01000051">
    <property type="protein sequence ID" value="TVU05844.1"/>
    <property type="molecule type" value="Genomic_DNA"/>
</dbReference>
<proteinExistence type="predicted"/>
<dbReference type="OrthoDB" id="685757at2759"/>
<dbReference type="Gramene" id="TVU05844">
    <property type="protein sequence ID" value="TVU05844"/>
    <property type="gene ID" value="EJB05_49028"/>
</dbReference>
<feature type="non-terminal residue" evidence="1">
    <location>
        <position position="1"/>
    </location>
</feature>
<gene>
    <name evidence="1" type="ORF">EJB05_49028</name>
</gene>
<reference evidence="1 2" key="1">
    <citation type="journal article" date="2019" name="Sci. Rep.">
        <title>A high-quality genome of Eragrostis curvula grass provides insights into Poaceae evolution and supports new strategies to enhance forage quality.</title>
        <authorList>
            <person name="Carballo J."/>
            <person name="Santos B.A.C.M."/>
            <person name="Zappacosta D."/>
            <person name="Garbus I."/>
            <person name="Selva J.P."/>
            <person name="Gallo C.A."/>
            <person name="Diaz A."/>
            <person name="Albertini E."/>
            <person name="Caccamo M."/>
            <person name="Echenique V."/>
        </authorList>
    </citation>
    <scope>NUCLEOTIDE SEQUENCE [LARGE SCALE GENOMIC DNA]</scope>
    <source>
        <strain evidence="2">cv. Victoria</strain>
        <tissue evidence="1">Leaf</tissue>
    </source>
</reference>
<keyword evidence="2" id="KW-1185">Reference proteome</keyword>
<comment type="caution">
    <text evidence="1">The sequence shown here is derived from an EMBL/GenBank/DDBJ whole genome shotgun (WGS) entry which is preliminary data.</text>
</comment>
<dbReference type="Proteomes" id="UP000324897">
    <property type="component" value="Unassembled WGS sequence"/>
</dbReference>
<protein>
    <submittedName>
        <fullName evidence="1">Uncharacterized protein</fullName>
    </submittedName>
</protein>
<evidence type="ECO:0000313" key="2">
    <source>
        <dbReference type="Proteomes" id="UP000324897"/>
    </source>
</evidence>
<evidence type="ECO:0000313" key="1">
    <source>
        <dbReference type="EMBL" id="TVU05844.1"/>
    </source>
</evidence>
<organism evidence="1 2">
    <name type="scientific">Eragrostis curvula</name>
    <name type="common">weeping love grass</name>
    <dbReference type="NCBI Taxonomy" id="38414"/>
    <lineage>
        <taxon>Eukaryota</taxon>
        <taxon>Viridiplantae</taxon>
        <taxon>Streptophyta</taxon>
        <taxon>Embryophyta</taxon>
        <taxon>Tracheophyta</taxon>
        <taxon>Spermatophyta</taxon>
        <taxon>Magnoliopsida</taxon>
        <taxon>Liliopsida</taxon>
        <taxon>Poales</taxon>
        <taxon>Poaceae</taxon>
        <taxon>PACMAD clade</taxon>
        <taxon>Chloridoideae</taxon>
        <taxon>Eragrostideae</taxon>
        <taxon>Eragrostidinae</taxon>
        <taxon>Eragrostis</taxon>
    </lineage>
</organism>
<name>A0A5J9T3I5_9POAL</name>
<feature type="non-terminal residue" evidence="1">
    <location>
        <position position="203"/>
    </location>
</feature>
<dbReference type="AlphaFoldDB" id="A0A5J9T3I5"/>
<sequence>MCTRDDAVCGRGHIVAALSDCLLPDIVAVACKLRPRRRRGLRLVLARLNLFTFDNGSAPLLEHLAHVHALAACLEPVFSVDVARITRDRLPADVRQFLPSMAYLLPIEPLDGPSGFLRWKESVMLRLHTVGVAHVLTDEPPSRRIDASPESVKKWAREDAMCRGHILATLSDRLLPNYVRHATGKALWEAVLTSVGSLWTFQE</sequence>